<dbReference type="GO" id="GO:0004190">
    <property type="term" value="F:aspartic-type endopeptidase activity"/>
    <property type="evidence" value="ECO:0007669"/>
    <property type="project" value="InterPro"/>
</dbReference>
<evidence type="ECO:0000256" key="2">
    <source>
        <dbReference type="SAM" id="MobiDB-lite"/>
    </source>
</evidence>
<dbReference type="GO" id="GO:0006508">
    <property type="term" value="P:proteolysis"/>
    <property type="evidence" value="ECO:0007669"/>
    <property type="project" value="InterPro"/>
</dbReference>
<proteinExistence type="predicted"/>
<protein>
    <submittedName>
        <fullName evidence="5">Uncharacterized protein LOC108676116</fullName>
    </submittedName>
</protein>
<dbReference type="Gene3D" id="2.40.70.10">
    <property type="entry name" value="Acid Proteases"/>
    <property type="match status" value="1"/>
</dbReference>
<feature type="compositionally biased region" description="Basic and acidic residues" evidence="2">
    <location>
        <begin position="188"/>
        <end position="201"/>
    </location>
</feature>
<dbReference type="KEGG" id="hazt:108676116"/>
<dbReference type="InterPro" id="IPR001969">
    <property type="entry name" value="Aspartic_peptidase_AS"/>
</dbReference>
<evidence type="ECO:0000313" key="5">
    <source>
        <dbReference type="RefSeq" id="XP_018019645.1"/>
    </source>
</evidence>
<sequence length="201" mass="22332">MASTDSPLLEVAASIGALNIKFIVDTGSSVSIIPSSFIKGALIQPTNISLSSANGQEIKCKGQTKLEIKIPNLRRTFKRIFIIAETVKPLLGIDFLNNFQLMVDCAAKKITDPMTKQSVNMTTSRRVGNILVNDVKLPRSVEEILKTYPELTSPHTRQDRKNSKVFHRIHTLSHPPVYASQPKTTVSRKTENCHSRIQEPP</sequence>
<reference evidence="5" key="1">
    <citation type="submission" date="2025-08" db="UniProtKB">
        <authorList>
            <consortium name="RefSeq"/>
        </authorList>
    </citation>
    <scope>IDENTIFICATION</scope>
    <source>
        <tissue evidence="5">Whole organism</tissue>
    </source>
</reference>
<dbReference type="OrthoDB" id="6378979at2759"/>
<evidence type="ECO:0000313" key="4">
    <source>
        <dbReference type="Proteomes" id="UP000694843"/>
    </source>
</evidence>
<dbReference type="RefSeq" id="XP_018019645.1">
    <property type="nucleotide sequence ID" value="XM_018164156.2"/>
</dbReference>
<dbReference type="InterPro" id="IPR001995">
    <property type="entry name" value="Peptidase_A2_cat"/>
</dbReference>
<evidence type="ECO:0000259" key="3">
    <source>
        <dbReference type="PROSITE" id="PS50175"/>
    </source>
</evidence>
<name>A0A8B7P106_HYAAZ</name>
<organism evidence="4 5">
    <name type="scientific">Hyalella azteca</name>
    <name type="common">Amphipod</name>
    <dbReference type="NCBI Taxonomy" id="294128"/>
    <lineage>
        <taxon>Eukaryota</taxon>
        <taxon>Metazoa</taxon>
        <taxon>Ecdysozoa</taxon>
        <taxon>Arthropoda</taxon>
        <taxon>Crustacea</taxon>
        <taxon>Multicrustacea</taxon>
        <taxon>Malacostraca</taxon>
        <taxon>Eumalacostraca</taxon>
        <taxon>Peracarida</taxon>
        <taxon>Amphipoda</taxon>
        <taxon>Senticaudata</taxon>
        <taxon>Talitrida</taxon>
        <taxon>Talitroidea</taxon>
        <taxon>Hyalellidae</taxon>
        <taxon>Hyalella</taxon>
    </lineage>
</organism>
<keyword evidence="4" id="KW-1185">Reference proteome</keyword>
<dbReference type="PROSITE" id="PS50175">
    <property type="entry name" value="ASP_PROT_RETROV"/>
    <property type="match status" value="1"/>
</dbReference>
<evidence type="ECO:0000256" key="1">
    <source>
        <dbReference type="ARBA" id="ARBA00022801"/>
    </source>
</evidence>
<feature type="domain" description="Peptidase A2" evidence="3">
    <location>
        <begin position="20"/>
        <end position="95"/>
    </location>
</feature>
<dbReference type="Pfam" id="PF13975">
    <property type="entry name" value="gag-asp_proteas"/>
    <property type="match status" value="1"/>
</dbReference>
<keyword evidence="1" id="KW-0378">Hydrolase</keyword>
<feature type="region of interest" description="Disordered" evidence="2">
    <location>
        <begin position="177"/>
        <end position="201"/>
    </location>
</feature>
<dbReference type="AlphaFoldDB" id="A0A8B7P106"/>
<gene>
    <name evidence="5" type="primary">LOC108676116</name>
</gene>
<dbReference type="PROSITE" id="PS00141">
    <property type="entry name" value="ASP_PROTEASE"/>
    <property type="match status" value="1"/>
</dbReference>
<dbReference type="SUPFAM" id="SSF50630">
    <property type="entry name" value="Acid proteases"/>
    <property type="match status" value="1"/>
</dbReference>
<dbReference type="InterPro" id="IPR021109">
    <property type="entry name" value="Peptidase_aspartic_dom_sf"/>
</dbReference>
<dbReference type="Proteomes" id="UP000694843">
    <property type="component" value="Unplaced"/>
</dbReference>
<accession>A0A8B7P106</accession>
<dbReference type="GeneID" id="108676116"/>